<gene>
    <name evidence="1" type="ORF">FWK35_00026250</name>
</gene>
<sequence length="34" mass="3951">MDSLLPEIINSRFDRGLPIRPGIPEKKYYNSCNL</sequence>
<keyword evidence="2" id="KW-1185">Reference proteome</keyword>
<dbReference type="AlphaFoldDB" id="A0A6G0YB00"/>
<proteinExistence type="predicted"/>
<accession>A0A6G0YB00</accession>
<dbReference type="EMBL" id="VUJU01005105">
    <property type="protein sequence ID" value="KAF0752280.1"/>
    <property type="molecule type" value="Genomic_DNA"/>
</dbReference>
<dbReference type="Proteomes" id="UP000478052">
    <property type="component" value="Unassembled WGS sequence"/>
</dbReference>
<evidence type="ECO:0000313" key="1">
    <source>
        <dbReference type="EMBL" id="KAF0752280.1"/>
    </source>
</evidence>
<comment type="caution">
    <text evidence="1">The sequence shown here is derived from an EMBL/GenBank/DDBJ whole genome shotgun (WGS) entry which is preliminary data.</text>
</comment>
<name>A0A6G0YB00_APHCR</name>
<organism evidence="1 2">
    <name type="scientific">Aphis craccivora</name>
    <name type="common">Cowpea aphid</name>
    <dbReference type="NCBI Taxonomy" id="307492"/>
    <lineage>
        <taxon>Eukaryota</taxon>
        <taxon>Metazoa</taxon>
        <taxon>Ecdysozoa</taxon>
        <taxon>Arthropoda</taxon>
        <taxon>Hexapoda</taxon>
        <taxon>Insecta</taxon>
        <taxon>Pterygota</taxon>
        <taxon>Neoptera</taxon>
        <taxon>Paraneoptera</taxon>
        <taxon>Hemiptera</taxon>
        <taxon>Sternorrhyncha</taxon>
        <taxon>Aphidomorpha</taxon>
        <taxon>Aphidoidea</taxon>
        <taxon>Aphididae</taxon>
        <taxon>Aphidini</taxon>
        <taxon>Aphis</taxon>
        <taxon>Aphis</taxon>
    </lineage>
</organism>
<protein>
    <submittedName>
        <fullName evidence="1">YqaJ domain-containing protein</fullName>
    </submittedName>
</protein>
<evidence type="ECO:0000313" key="2">
    <source>
        <dbReference type="Proteomes" id="UP000478052"/>
    </source>
</evidence>
<reference evidence="1 2" key="1">
    <citation type="submission" date="2019-08" db="EMBL/GenBank/DDBJ databases">
        <title>Whole genome of Aphis craccivora.</title>
        <authorList>
            <person name="Voronova N.V."/>
            <person name="Shulinski R.S."/>
            <person name="Bandarenka Y.V."/>
            <person name="Zhorov D.G."/>
            <person name="Warner D."/>
        </authorList>
    </citation>
    <scope>NUCLEOTIDE SEQUENCE [LARGE SCALE GENOMIC DNA]</scope>
    <source>
        <strain evidence="1">180601</strain>
        <tissue evidence="1">Whole Body</tissue>
    </source>
</reference>